<evidence type="ECO:0000256" key="1">
    <source>
        <dbReference type="SAM" id="Coils"/>
    </source>
</evidence>
<keyword evidence="1" id="KW-0175">Coiled coil</keyword>
<evidence type="ECO:0000313" key="4">
    <source>
        <dbReference type="Proteomes" id="UP000053780"/>
    </source>
</evidence>
<evidence type="ECO:0000313" key="3">
    <source>
        <dbReference type="EMBL" id="EQB59915.1"/>
    </source>
</evidence>
<dbReference type="VEuPathDB" id="MicrosporidiaDB:NAPIS_ORF02541"/>
<dbReference type="AlphaFoldDB" id="T0MFS8"/>
<feature type="signal peptide" evidence="2">
    <location>
        <begin position="1"/>
        <end position="18"/>
    </location>
</feature>
<feature type="chain" id="PRO_5004580912" evidence="2">
    <location>
        <begin position="19"/>
        <end position="257"/>
    </location>
</feature>
<dbReference type="HOGENOM" id="CLU_1082189_0_0_1"/>
<keyword evidence="2" id="KW-0732">Signal</keyword>
<name>T0MFS8_9MICR</name>
<gene>
    <name evidence="3" type="ORF">NAPIS_ORF02541</name>
</gene>
<evidence type="ECO:0000256" key="2">
    <source>
        <dbReference type="SAM" id="SignalP"/>
    </source>
</evidence>
<proteinExistence type="predicted"/>
<feature type="coiled-coil region" evidence="1">
    <location>
        <begin position="225"/>
        <end position="255"/>
    </location>
</feature>
<accession>T0MFS8</accession>
<protein>
    <submittedName>
        <fullName evidence="3">Uncharacterized protein</fullName>
    </submittedName>
</protein>
<keyword evidence="4" id="KW-1185">Reference proteome</keyword>
<sequence length="257" mass="30007">MNLLNIIINLYVIIATKSEPGTLKTIQSTEDFTSTFNNILMNEDSDINKSVNVKENISTILDEFKVHISKYFKCDYYEDLEDTISENVSSLQGYCKFSILNTVSRVLQNFTEDWNNYKSLLEEEIELAFVEFNSKKDLIKKQVYEKIQEEESEEIKVHEGEIMEGKENLKLVEEDEDIKISEKGNKIVVVDEIENLFSEEKDRSTEEIEIKVGFKEKDEIVDDSTEKSEKDEELAEKEKSKLKKELEKISFSEEKMN</sequence>
<dbReference type="EMBL" id="KE647353">
    <property type="protein sequence ID" value="EQB59915.1"/>
    <property type="molecule type" value="Genomic_DNA"/>
</dbReference>
<reference evidence="3 4" key="1">
    <citation type="journal article" date="2013" name="BMC Genomics">
        <title>Genome sequencing and comparative genomics of honey bee microsporidia, Nosema apis reveal novel insights into host-parasite interactions.</title>
        <authorList>
            <person name="Chen Yp."/>
            <person name="Pettis J.S."/>
            <person name="Zhao Y."/>
            <person name="Liu X."/>
            <person name="Tallon L.J."/>
            <person name="Sadzewicz L.D."/>
            <person name="Li R."/>
            <person name="Zheng H."/>
            <person name="Huang S."/>
            <person name="Zhang X."/>
            <person name="Hamilton M.C."/>
            <person name="Pernal S.F."/>
            <person name="Melathopoulos A.P."/>
            <person name="Yan X."/>
            <person name="Evans J.D."/>
        </authorList>
    </citation>
    <scope>NUCLEOTIDE SEQUENCE [LARGE SCALE GENOMIC DNA]</scope>
    <source>
        <strain evidence="3 4">BRL 01</strain>
    </source>
</reference>
<organism evidence="3 4">
    <name type="scientific">Vairimorpha apis BRL 01</name>
    <dbReference type="NCBI Taxonomy" id="1037528"/>
    <lineage>
        <taxon>Eukaryota</taxon>
        <taxon>Fungi</taxon>
        <taxon>Fungi incertae sedis</taxon>
        <taxon>Microsporidia</taxon>
        <taxon>Nosematidae</taxon>
        <taxon>Vairimorpha</taxon>
    </lineage>
</organism>
<dbReference type="Proteomes" id="UP000053780">
    <property type="component" value="Unassembled WGS sequence"/>
</dbReference>